<gene>
    <name evidence="1" type="ORF">PPNSA23_06320</name>
</gene>
<comment type="caution">
    <text evidence="1">The sequence shown here is derived from an EMBL/GenBank/DDBJ whole genome shotgun (WGS) entry which is preliminary data.</text>
</comment>
<reference evidence="1 2" key="1">
    <citation type="submission" date="2024-10" db="EMBL/GenBank/DDBJ databases">
        <title>Isolation, draft genome sequencing and identification of Phyllobacterium sp. NSA23, isolated from leaf soil.</title>
        <authorList>
            <person name="Akita H."/>
        </authorList>
    </citation>
    <scope>NUCLEOTIDE SEQUENCE [LARGE SCALE GENOMIC DNA]</scope>
    <source>
        <strain evidence="1 2">NSA23</strain>
    </source>
</reference>
<sequence length="80" mass="8988">MPTAELQAKTFAERRKTARKSPEEIFLAWLIWLPKEADMAAAAAEEVRKLDLYRGNLAGPYQLRKMFIALIASLAGPARN</sequence>
<evidence type="ECO:0008006" key="3">
    <source>
        <dbReference type="Google" id="ProtNLM"/>
    </source>
</evidence>
<dbReference type="Proteomes" id="UP001628091">
    <property type="component" value="Unassembled WGS sequence"/>
</dbReference>
<dbReference type="RefSeq" id="WP_183431555.1">
    <property type="nucleotide sequence ID" value="NZ_BAAFZP010000001.1"/>
</dbReference>
<dbReference type="EMBL" id="BAAFZP010000001">
    <property type="protein sequence ID" value="GAB1580689.1"/>
    <property type="molecule type" value="Genomic_DNA"/>
</dbReference>
<protein>
    <recommendedName>
        <fullName evidence="3">Transposase</fullName>
    </recommendedName>
</protein>
<proteinExistence type="predicted"/>
<organism evidence="1 2">
    <name type="scientific">Phyllobacterium phragmitis</name>
    <dbReference type="NCBI Taxonomy" id="2670329"/>
    <lineage>
        <taxon>Bacteria</taxon>
        <taxon>Pseudomonadati</taxon>
        <taxon>Pseudomonadota</taxon>
        <taxon>Alphaproteobacteria</taxon>
        <taxon>Hyphomicrobiales</taxon>
        <taxon>Phyllobacteriaceae</taxon>
        <taxon>Phyllobacterium</taxon>
    </lineage>
</organism>
<name>A0ABQ0GVI5_9HYPH</name>
<keyword evidence="2" id="KW-1185">Reference proteome</keyword>
<accession>A0ABQ0GVI5</accession>
<evidence type="ECO:0000313" key="2">
    <source>
        <dbReference type="Proteomes" id="UP001628091"/>
    </source>
</evidence>
<evidence type="ECO:0000313" key="1">
    <source>
        <dbReference type="EMBL" id="GAB1580689.1"/>
    </source>
</evidence>